<name>A0A645F3K5_9ZZZZ</name>
<sequence length="265" mass="28703">MLVEDHLGHQGSPGVGHQDHREIRLLSPDDPGELVHRPGGAPDASRPQPAQPPEVPVVLLQARPAVPAVVVGPHVVTGGRERPAHVLVPAGMLADPVGELDDRPGAFRQPAGVRDADAVGVDEGILDAAHPRLRVALLHGSQHRPPGAAPHRRPGRPVRSGTDRSRRTDLSRHSHATTHRGACRKTPGTAHNRWLHDHEDRLAPPTRGTPPRHGHPTRSWRPRPPSGRPTTRRPHHAEGAIRHDARATDTRATDAHLTDIRLTDT</sequence>
<proteinExistence type="predicted"/>
<accession>A0A645F3K5</accession>
<gene>
    <name evidence="2" type="ORF">SDC9_156213</name>
</gene>
<organism evidence="2">
    <name type="scientific">bioreactor metagenome</name>
    <dbReference type="NCBI Taxonomy" id="1076179"/>
    <lineage>
        <taxon>unclassified sequences</taxon>
        <taxon>metagenomes</taxon>
        <taxon>ecological metagenomes</taxon>
    </lineage>
</organism>
<protein>
    <submittedName>
        <fullName evidence="2">Uncharacterized protein</fullName>
    </submittedName>
</protein>
<feature type="compositionally biased region" description="Basic and acidic residues" evidence="1">
    <location>
        <begin position="161"/>
        <end position="172"/>
    </location>
</feature>
<evidence type="ECO:0000256" key="1">
    <source>
        <dbReference type="SAM" id="MobiDB-lite"/>
    </source>
</evidence>
<feature type="compositionally biased region" description="Basic residues" evidence="1">
    <location>
        <begin position="210"/>
        <end position="221"/>
    </location>
</feature>
<evidence type="ECO:0000313" key="2">
    <source>
        <dbReference type="EMBL" id="MPN08925.1"/>
    </source>
</evidence>
<dbReference type="EMBL" id="VSSQ01055023">
    <property type="protein sequence ID" value="MPN08925.1"/>
    <property type="molecule type" value="Genomic_DNA"/>
</dbReference>
<feature type="compositionally biased region" description="Basic and acidic residues" evidence="1">
    <location>
        <begin position="236"/>
        <end position="265"/>
    </location>
</feature>
<comment type="caution">
    <text evidence="2">The sequence shown here is derived from an EMBL/GenBank/DDBJ whole genome shotgun (WGS) entry which is preliminary data.</text>
</comment>
<dbReference type="AlphaFoldDB" id="A0A645F3K5"/>
<feature type="region of interest" description="Disordered" evidence="1">
    <location>
        <begin position="141"/>
        <end position="265"/>
    </location>
</feature>
<feature type="compositionally biased region" description="Basic residues" evidence="1">
    <location>
        <begin position="173"/>
        <end position="183"/>
    </location>
</feature>
<feature type="region of interest" description="Disordered" evidence="1">
    <location>
        <begin position="1"/>
        <end position="54"/>
    </location>
</feature>
<reference evidence="2" key="1">
    <citation type="submission" date="2019-08" db="EMBL/GenBank/DDBJ databases">
        <authorList>
            <person name="Kucharzyk K."/>
            <person name="Murdoch R.W."/>
            <person name="Higgins S."/>
            <person name="Loffler F."/>
        </authorList>
    </citation>
    <scope>NUCLEOTIDE SEQUENCE</scope>
</reference>